<keyword evidence="2" id="KW-1185">Reference proteome</keyword>
<evidence type="ECO:0000313" key="2">
    <source>
        <dbReference type="Proteomes" id="UP001597368"/>
    </source>
</evidence>
<dbReference type="EMBL" id="JBHUFV010000098">
    <property type="protein sequence ID" value="MFD1939894.1"/>
    <property type="molecule type" value="Genomic_DNA"/>
</dbReference>
<sequence>MILSERRAVDARVVLTDTSRDGSDDHILDRDQLLEEAGVHDGAVLRIETAPG</sequence>
<accession>A0ABW4TF18</accession>
<reference evidence="2" key="1">
    <citation type="journal article" date="2019" name="Int. J. Syst. Evol. Microbiol.">
        <title>The Global Catalogue of Microorganisms (GCM) 10K type strain sequencing project: providing services to taxonomists for standard genome sequencing and annotation.</title>
        <authorList>
            <consortium name="The Broad Institute Genomics Platform"/>
            <consortium name="The Broad Institute Genome Sequencing Center for Infectious Disease"/>
            <person name="Wu L."/>
            <person name="Ma J."/>
        </authorList>
    </citation>
    <scope>NUCLEOTIDE SEQUENCE [LARGE SCALE GENOMIC DNA]</scope>
    <source>
        <strain evidence="2">ICMP 6774ER</strain>
    </source>
</reference>
<evidence type="ECO:0000313" key="1">
    <source>
        <dbReference type="EMBL" id="MFD1939894.1"/>
    </source>
</evidence>
<gene>
    <name evidence="1" type="ORF">ACFSKW_51405</name>
</gene>
<dbReference type="Proteomes" id="UP001597368">
    <property type="component" value="Unassembled WGS sequence"/>
</dbReference>
<organism evidence="1 2">
    <name type="scientific">Nonomuraea mangrovi</name>
    <dbReference type="NCBI Taxonomy" id="2316207"/>
    <lineage>
        <taxon>Bacteria</taxon>
        <taxon>Bacillati</taxon>
        <taxon>Actinomycetota</taxon>
        <taxon>Actinomycetes</taxon>
        <taxon>Streptosporangiales</taxon>
        <taxon>Streptosporangiaceae</taxon>
        <taxon>Nonomuraea</taxon>
    </lineage>
</organism>
<comment type="caution">
    <text evidence="1">The sequence shown here is derived from an EMBL/GenBank/DDBJ whole genome shotgun (WGS) entry which is preliminary data.</text>
</comment>
<protein>
    <submittedName>
        <fullName evidence="1">Uncharacterized protein</fullName>
    </submittedName>
</protein>
<name>A0ABW4TF18_9ACTN</name>
<proteinExistence type="predicted"/>
<dbReference type="RefSeq" id="WP_379582593.1">
    <property type="nucleotide sequence ID" value="NZ_JBHUFV010000098.1"/>
</dbReference>